<protein>
    <recommendedName>
        <fullName evidence="3">DUF1871 domain-containing protein</fullName>
    </recommendedName>
</protein>
<dbReference type="RefSeq" id="WP_063183819.1">
    <property type="nucleotide sequence ID" value="NZ_LQNT01000013.1"/>
</dbReference>
<comment type="caution">
    <text evidence="1">The sequence shown here is derived from an EMBL/GenBank/DDBJ whole genome shotgun (WGS) entry which is preliminary data.</text>
</comment>
<sequence length="86" mass="9812">MDTIEINHFAADLLDRWDPFNQGQGAYETEIADVIAALHEAVHPSELAERIRLIYEHSFELWIPHEACMEISYKLIALKYGAGCPL</sequence>
<name>A0A163EHX5_9BACL</name>
<evidence type="ECO:0008006" key="3">
    <source>
        <dbReference type="Google" id="ProtNLM"/>
    </source>
</evidence>
<organism evidence="1 2">
    <name type="scientific">Bhargavaea cecembensis</name>
    <dbReference type="NCBI Taxonomy" id="394098"/>
    <lineage>
        <taxon>Bacteria</taxon>
        <taxon>Bacillati</taxon>
        <taxon>Bacillota</taxon>
        <taxon>Bacilli</taxon>
        <taxon>Bacillales</taxon>
        <taxon>Caryophanaceae</taxon>
        <taxon>Bhargavaea</taxon>
    </lineage>
</organism>
<dbReference type="OrthoDB" id="2353632at2"/>
<dbReference type="Gene3D" id="1.10.340.20">
    <property type="entry name" value="Apc36109-like domain"/>
    <property type="match status" value="1"/>
</dbReference>
<dbReference type="InterPro" id="IPR023162">
    <property type="entry name" value="Apc36109-like_dom_sf"/>
</dbReference>
<accession>A0A163EHX5</accession>
<dbReference type="Pfam" id="PF08958">
    <property type="entry name" value="DUF1871"/>
    <property type="match status" value="1"/>
</dbReference>
<dbReference type="Proteomes" id="UP000076490">
    <property type="component" value="Unassembled WGS sequence"/>
</dbReference>
<evidence type="ECO:0000313" key="2">
    <source>
        <dbReference type="Proteomes" id="UP000076490"/>
    </source>
</evidence>
<evidence type="ECO:0000313" key="1">
    <source>
        <dbReference type="EMBL" id="KZE36511.1"/>
    </source>
</evidence>
<dbReference type="InterPro" id="IPR015053">
    <property type="entry name" value="DUF1871"/>
</dbReference>
<gene>
    <name evidence="1" type="ORF">AV656_15360</name>
</gene>
<proteinExistence type="predicted"/>
<reference evidence="1 2" key="1">
    <citation type="submission" date="2016-01" db="EMBL/GenBank/DDBJ databases">
        <title>Whole genome sequencing of Bhargavaea cecembensis T14.</title>
        <authorList>
            <person name="Hong K.W."/>
        </authorList>
    </citation>
    <scope>NUCLEOTIDE SEQUENCE [LARGE SCALE GENOMIC DNA]</scope>
    <source>
        <strain evidence="1 2">T14</strain>
    </source>
</reference>
<dbReference type="AlphaFoldDB" id="A0A163EHX5"/>
<dbReference type="SUPFAM" id="SSF116922">
    <property type="entry name" value="YugE-like"/>
    <property type="match status" value="1"/>
</dbReference>
<dbReference type="EMBL" id="LQNT01000013">
    <property type="protein sequence ID" value="KZE36511.1"/>
    <property type="molecule type" value="Genomic_DNA"/>
</dbReference>